<feature type="signal peptide" evidence="3">
    <location>
        <begin position="1"/>
        <end position="20"/>
    </location>
</feature>
<evidence type="ECO:0000313" key="5">
    <source>
        <dbReference type="EMBL" id="RUS81707.1"/>
    </source>
</evidence>
<keyword evidence="2" id="KW-0472">Membrane</keyword>
<dbReference type="GO" id="GO:0019236">
    <property type="term" value="P:response to pheromone"/>
    <property type="evidence" value="ECO:0007669"/>
    <property type="project" value="InterPro"/>
</dbReference>
<feature type="compositionally biased region" description="Polar residues" evidence="1">
    <location>
        <begin position="500"/>
        <end position="510"/>
    </location>
</feature>
<feature type="chain" id="PRO_5018755485" description="GPR180/TMEM145 transmembrane domain-containing protein" evidence="3">
    <location>
        <begin position="21"/>
        <end position="555"/>
    </location>
</feature>
<accession>A0A3S1A3E1</accession>
<feature type="transmembrane region" description="Helical" evidence="2">
    <location>
        <begin position="389"/>
        <end position="412"/>
    </location>
</feature>
<feature type="transmembrane region" description="Helical" evidence="2">
    <location>
        <begin position="250"/>
        <end position="275"/>
    </location>
</feature>
<dbReference type="EMBL" id="RQTK01000323">
    <property type="protein sequence ID" value="RUS81707.1"/>
    <property type="molecule type" value="Genomic_DNA"/>
</dbReference>
<reference evidence="5 6" key="1">
    <citation type="submission" date="2019-01" db="EMBL/GenBank/DDBJ databases">
        <title>A draft genome assembly of the solar-powered sea slug Elysia chlorotica.</title>
        <authorList>
            <person name="Cai H."/>
            <person name="Li Q."/>
            <person name="Fang X."/>
            <person name="Li J."/>
            <person name="Curtis N.E."/>
            <person name="Altenburger A."/>
            <person name="Shibata T."/>
            <person name="Feng M."/>
            <person name="Maeda T."/>
            <person name="Schwartz J.A."/>
            <person name="Shigenobu S."/>
            <person name="Lundholm N."/>
            <person name="Nishiyama T."/>
            <person name="Yang H."/>
            <person name="Hasebe M."/>
            <person name="Li S."/>
            <person name="Pierce S.K."/>
            <person name="Wang J."/>
        </authorList>
    </citation>
    <scope>NUCLEOTIDE SEQUENCE [LARGE SCALE GENOMIC DNA]</scope>
    <source>
        <strain evidence="5">EC2010</strain>
        <tissue evidence="5">Whole organism of an adult</tissue>
    </source>
</reference>
<dbReference type="InterPro" id="IPR019336">
    <property type="entry name" value="GPR180/TMEM145_TM"/>
</dbReference>
<gene>
    <name evidence="5" type="ORF">EGW08_010514</name>
</gene>
<evidence type="ECO:0000256" key="1">
    <source>
        <dbReference type="SAM" id="MobiDB-lite"/>
    </source>
</evidence>
<feature type="transmembrane region" description="Helical" evidence="2">
    <location>
        <begin position="318"/>
        <end position="339"/>
    </location>
</feature>
<dbReference type="OrthoDB" id="45670at2759"/>
<dbReference type="Proteomes" id="UP000271974">
    <property type="component" value="Unassembled WGS sequence"/>
</dbReference>
<organism evidence="5 6">
    <name type="scientific">Elysia chlorotica</name>
    <name type="common">Eastern emerald elysia</name>
    <name type="synonym">Sea slug</name>
    <dbReference type="NCBI Taxonomy" id="188477"/>
    <lineage>
        <taxon>Eukaryota</taxon>
        <taxon>Metazoa</taxon>
        <taxon>Spiralia</taxon>
        <taxon>Lophotrochozoa</taxon>
        <taxon>Mollusca</taxon>
        <taxon>Gastropoda</taxon>
        <taxon>Heterobranchia</taxon>
        <taxon>Euthyneura</taxon>
        <taxon>Panpulmonata</taxon>
        <taxon>Sacoglossa</taxon>
        <taxon>Placobranchoidea</taxon>
        <taxon>Plakobranchidae</taxon>
        <taxon>Elysia</taxon>
    </lineage>
</organism>
<keyword evidence="2" id="KW-1133">Transmembrane helix</keyword>
<name>A0A3S1A3E1_ELYCH</name>
<feature type="domain" description="GPR180/TMEM145 transmembrane" evidence="4">
    <location>
        <begin position="229"/>
        <end position="440"/>
    </location>
</feature>
<sequence>MGAVFWMVLVACTFDSTSQALHLSGSWNSNDFYVFLAKFGFQKTDPKELEKTQGFIFGNITATGSSNRTNLLTLVVVDSEYFLEFYGNSTLPSEHACPVMFNKLDTIAFDYICKPNGMEDFLRKVPCPRHSFCVDEDDPNNVVKGYQFTYKVRDVQRPRFWYLSFVACNRDTTKRECAWQSSKDVSVSIDYDIWLVNGDPSMKGLNPFEHQFSFEFHNVFEIHLIAGILCIAIFLLWLYAFSSQKHLTTWLFSASLCGEIFSIFLTLTHVCIYAVNGVGAEWLNHLGKLLNLATECLFVLLLLLLAKGLGITTDQFKWKSLMVSLWAAYTLLSVFLYVWNLVEIESIISNTPEWQSWPGYAMLAFRLIVMVLFLLQLRHTYGNTDREDLSFVAHFGAFSLVWFSYLPALALITTQVSPLWRYKTILSISYAVDILAYAVLVHLFWPAKSILILVEGERPLQMYDLEITGLLDDMQETTLFNQEEMEMDNLAEGSTVLPESETSSSKQSNGPRDGSNGHAVGNGSAVRRNGSATHTNGGVVPFHDDPDSDMENSGL</sequence>
<keyword evidence="3" id="KW-0732">Signal</keyword>
<evidence type="ECO:0000256" key="3">
    <source>
        <dbReference type="SAM" id="SignalP"/>
    </source>
</evidence>
<keyword evidence="2" id="KW-0812">Transmembrane</keyword>
<feature type="transmembrane region" description="Helical" evidence="2">
    <location>
        <begin position="424"/>
        <end position="445"/>
    </location>
</feature>
<feature type="region of interest" description="Disordered" evidence="1">
    <location>
        <begin position="490"/>
        <end position="555"/>
    </location>
</feature>
<protein>
    <recommendedName>
        <fullName evidence="4">GPR180/TMEM145 transmembrane domain-containing protein</fullName>
    </recommendedName>
</protein>
<dbReference type="PANTHER" id="PTHR23252:SF43">
    <property type="entry name" value="INTIMAL THICKNESS RELATED RECEPTOR IRP DOMAIN-CONTAINING PROTEIN"/>
    <property type="match status" value="1"/>
</dbReference>
<dbReference type="PANTHER" id="PTHR23252">
    <property type="entry name" value="INTIMAL THICKNESS RECEPTOR-RELATED"/>
    <property type="match status" value="1"/>
</dbReference>
<dbReference type="InterPro" id="IPR047831">
    <property type="entry name" value="GPR180/TMEM145"/>
</dbReference>
<feature type="transmembrane region" description="Helical" evidence="2">
    <location>
        <begin position="359"/>
        <end position="377"/>
    </location>
</feature>
<feature type="transmembrane region" description="Helical" evidence="2">
    <location>
        <begin position="222"/>
        <end position="241"/>
    </location>
</feature>
<dbReference type="GO" id="GO:0007186">
    <property type="term" value="P:G protein-coupled receptor signaling pathway"/>
    <property type="evidence" value="ECO:0007669"/>
    <property type="project" value="InterPro"/>
</dbReference>
<evidence type="ECO:0000259" key="4">
    <source>
        <dbReference type="Pfam" id="PF10192"/>
    </source>
</evidence>
<feature type="transmembrane region" description="Helical" evidence="2">
    <location>
        <begin position="287"/>
        <end position="306"/>
    </location>
</feature>
<evidence type="ECO:0000313" key="6">
    <source>
        <dbReference type="Proteomes" id="UP000271974"/>
    </source>
</evidence>
<feature type="compositionally biased region" description="Acidic residues" evidence="1">
    <location>
        <begin position="546"/>
        <end position="555"/>
    </location>
</feature>
<dbReference type="Pfam" id="PF10192">
    <property type="entry name" value="GPR180-TMEM145_TM"/>
    <property type="match status" value="1"/>
</dbReference>
<dbReference type="AlphaFoldDB" id="A0A3S1A3E1"/>
<proteinExistence type="predicted"/>
<comment type="caution">
    <text evidence="5">The sequence shown here is derived from an EMBL/GenBank/DDBJ whole genome shotgun (WGS) entry which is preliminary data.</text>
</comment>
<keyword evidence="6" id="KW-1185">Reference proteome</keyword>
<evidence type="ECO:0000256" key="2">
    <source>
        <dbReference type="SAM" id="Phobius"/>
    </source>
</evidence>